<dbReference type="Pfam" id="PF00042">
    <property type="entry name" value="Globin"/>
    <property type="match status" value="1"/>
</dbReference>
<dbReference type="GO" id="GO:0004601">
    <property type="term" value="F:peroxidase activity"/>
    <property type="evidence" value="ECO:0007669"/>
    <property type="project" value="TreeGrafter"/>
</dbReference>
<dbReference type="Proteomes" id="UP000694569">
    <property type="component" value="Unplaced"/>
</dbReference>
<dbReference type="GO" id="GO:0031838">
    <property type="term" value="C:haptoglobin-hemoglobin complex"/>
    <property type="evidence" value="ECO:0007669"/>
    <property type="project" value="TreeGrafter"/>
</dbReference>
<dbReference type="SUPFAM" id="SSF46458">
    <property type="entry name" value="Globin-like"/>
    <property type="match status" value="1"/>
</dbReference>
<dbReference type="PANTHER" id="PTHR11442">
    <property type="entry name" value="HEMOGLOBIN FAMILY MEMBER"/>
    <property type="match status" value="1"/>
</dbReference>
<evidence type="ECO:0000256" key="1">
    <source>
        <dbReference type="ARBA" id="ARBA00008705"/>
    </source>
</evidence>
<dbReference type="Gene3D" id="1.10.490.10">
    <property type="entry name" value="Globins"/>
    <property type="match status" value="1"/>
</dbReference>
<dbReference type="PANTHER" id="PTHR11442:SF41">
    <property type="entry name" value="HEMOGLOBIN SUBUNIT ZETA"/>
    <property type="match status" value="1"/>
</dbReference>
<keyword evidence="4 7" id="KW-0561">Oxygen transport</keyword>
<evidence type="ECO:0000256" key="6">
    <source>
        <dbReference type="ARBA" id="ARBA00023004"/>
    </source>
</evidence>
<dbReference type="InterPro" id="IPR012292">
    <property type="entry name" value="Globin/Proto"/>
</dbReference>
<evidence type="ECO:0000259" key="8">
    <source>
        <dbReference type="PROSITE" id="PS01033"/>
    </source>
</evidence>
<dbReference type="GeneTree" id="ENSGT01010000229560"/>
<dbReference type="InterPro" id="IPR050056">
    <property type="entry name" value="Hemoglobin_oxygen_transport"/>
</dbReference>
<dbReference type="GO" id="GO:0020037">
    <property type="term" value="F:heme binding"/>
    <property type="evidence" value="ECO:0007669"/>
    <property type="project" value="InterPro"/>
</dbReference>
<reference evidence="9" key="2">
    <citation type="submission" date="2025-09" db="UniProtKB">
        <authorList>
            <consortium name="Ensembl"/>
        </authorList>
    </citation>
    <scope>IDENTIFICATION</scope>
</reference>
<dbReference type="GO" id="GO:0072562">
    <property type="term" value="C:blood microparticle"/>
    <property type="evidence" value="ECO:0007669"/>
    <property type="project" value="TreeGrafter"/>
</dbReference>
<evidence type="ECO:0000256" key="3">
    <source>
        <dbReference type="ARBA" id="ARBA00022617"/>
    </source>
</evidence>
<evidence type="ECO:0000256" key="4">
    <source>
        <dbReference type="ARBA" id="ARBA00022621"/>
    </source>
</evidence>
<keyword evidence="6" id="KW-0408">Iron</keyword>
<keyword evidence="10" id="KW-1185">Reference proteome</keyword>
<dbReference type="GO" id="GO:0042744">
    <property type="term" value="P:hydrogen peroxide catabolic process"/>
    <property type="evidence" value="ECO:0007669"/>
    <property type="project" value="TreeGrafter"/>
</dbReference>
<dbReference type="InterPro" id="IPR000971">
    <property type="entry name" value="Globin"/>
</dbReference>
<feature type="domain" description="Globin" evidence="8">
    <location>
        <begin position="2"/>
        <end position="120"/>
    </location>
</feature>
<dbReference type="GO" id="GO:0019825">
    <property type="term" value="F:oxygen binding"/>
    <property type="evidence" value="ECO:0007669"/>
    <property type="project" value="InterPro"/>
</dbReference>
<dbReference type="GO" id="GO:0046872">
    <property type="term" value="F:metal ion binding"/>
    <property type="evidence" value="ECO:0007669"/>
    <property type="project" value="UniProtKB-KW"/>
</dbReference>
<organism evidence="9 10">
    <name type="scientific">Leptobrachium leishanense</name>
    <name type="common">Leishan spiny toad</name>
    <dbReference type="NCBI Taxonomy" id="445787"/>
    <lineage>
        <taxon>Eukaryota</taxon>
        <taxon>Metazoa</taxon>
        <taxon>Chordata</taxon>
        <taxon>Craniata</taxon>
        <taxon>Vertebrata</taxon>
        <taxon>Euteleostomi</taxon>
        <taxon>Amphibia</taxon>
        <taxon>Batrachia</taxon>
        <taxon>Anura</taxon>
        <taxon>Pelobatoidea</taxon>
        <taxon>Megophryidae</taxon>
        <taxon>Leptobrachium</taxon>
    </lineage>
</organism>
<dbReference type="AlphaFoldDB" id="A0A8C5MI75"/>
<evidence type="ECO:0000313" key="10">
    <source>
        <dbReference type="Proteomes" id="UP000694569"/>
    </source>
</evidence>
<evidence type="ECO:0000313" key="9">
    <source>
        <dbReference type="Ensembl" id="ENSLLEP00000014992.1"/>
    </source>
</evidence>
<dbReference type="GO" id="GO:0005833">
    <property type="term" value="C:hemoglobin complex"/>
    <property type="evidence" value="ECO:0007669"/>
    <property type="project" value="TreeGrafter"/>
</dbReference>
<keyword evidence="5" id="KW-0479">Metal-binding</keyword>
<dbReference type="GO" id="GO:0043177">
    <property type="term" value="F:organic acid binding"/>
    <property type="evidence" value="ECO:0007669"/>
    <property type="project" value="TreeGrafter"/>
</dbReference>
<evidence type="ECO:0000256" key="5">
    <source>
        <dbReference type="ARBA" id="ARBA00022723"/>
    </source>
</evidence>
<accession>A0A8C5MI75</accession>
<dbReference type="GO" id="GO:0031720">
    <property type="term" value="F:haptoglobin binding"/>
    <property type="evidence" value="ECO:0007669"/>
    <property type="project" value="TreeGrafter"/>
</dbReference>
<protein>
    <recommendedName>
        <fullName evidence="8">Globin domain-containing protein</fullName>
    </recommendedName>
</protein>
<sequence length="121" mass="13421">LTLGAKNFSLCEAFWASVVGAEVMFMFFTVCPDAKSHFSHFDQSQGSPDLLSHGGKIVNAIGGEIKDLDDLSTVMAALTELHTNKLKVTPEHMEDLSCTILVTLKKYLCMLHDVLLTEFKW</sequence>
<evidence type="ECO:0000256" key="2">
    <source>
        <dbReference type="ARBA" id="ARBA00022448"/>
    </source>
</evidence>
<comment type="similarity">
    <text evidence="1 7">Belongs to the globin family.</text>
</comment>
<keyword evidence="2 7" id="KW-0813">Transport</keyword>
<name>A0A8C5MI75_9ANUR</name>
<evidence type="ECO:0000256" key="7">
    <source>
        <dbReference type="RuleBase" id="RU000356"/>
    </source>
</evidence>
<dbReference type="GO" id="GO:0005344">
    <property type="term" value="F:oxygen carrier activity"/>
    <property type="evidence" value="ECO:0007669"/>
    <property type="project" value="UniProtKB-KW"/>
</dbReference>
<proteinExistence type="inferred from homology"/>
<reference evidence="9" key="1">
    <citation type="submission" date="2025-08" db="UniProtKB">
        <authorList>
            <consortium name="Ensembl"/>
        </authorList>
    </citation>
    <scope>IDENTIFICATION</scope>
</reference>
<dbReference type="PROSITE" id="PS01033">
    <property type="entry name" value="GLOBIN"/>
    <property type="match status" value="1"/>
</dbReference>
<dbReference type="InterPro" id="IPR009050">
    <property type="entry name" value="Globin-like_sf"/>
</dbReference>
<dbReference type="Ensembl" id="ENSLLET00000015570.1">
    <property type="protein sequence ID" value="ENSLLEP00000014992.1"/>
    <property type="gene ID" value="ENSLLEG00000009184.1"/>
</dbReference>
<keyword evidence="3 7" id="KW-0349">Heme</keyword>